<sequence>MEVEHPNPPVPDPNDAALTQQRRVGDADAQHSASQDTGSWLKELSAEAHGHDMRLGLMDGPGPPSSASQPAQSTGLRRKRPLYFEDASLDREDASLISGFRDALIDGNAGKSTVRNNVSHLLSFGRWLFANKMDPIKDRLDKQSLRDNARELMRDPDPQRLLKAIDPLRTWWSTGAVPTVRRAKLNPPPQTCRSSIQMTRWSGCGSAMPLRSTARGRILAVGQRSFLRKATIRMWRLGLMDELGPSSSLEPAARHDRAPDAAGSDHQQSADGLMGALARSNLLPGEEVLINDEHDIAEVRPAKRQRILDTAQDVATERQLSGIASSGGRLLTPAFTHQLPWLRP</sequence>
<feature type="region of interest" description="Disordered" evidence="1">
    <location>
        <begin position="1"/>
        <end position="41"/>
    </location>
</feature>
<organism evidence="2 3">
    <name type="scientific">Mesorhizobium tamadayense</name>
    <dbReference type="NCBI Taxonomy" id="425306"/>
    <lineage>
        <taxon>Bacteria</taxon>
        <taxon>Pseudomonadati</taxon>
        <taxon>Pseudomonadota</taxon>
        <taxon>Alphaproteobacteria</taxon>
        <taxon>Hyphomicrobiales</taxon>
        <taxon>Phyllobacteriaceae</taxon>
        <taxon>Mesorhizobium</taxon>
    </lineage>
</organism>
<proteinExistence type="predicted"/>
<dbReference type="RefSeq" id="WP_124999228.1">
    <property type="nucleotide sequence ID" value="NZ_RQXT01000015.1"/>
</dbReference>
<dbReference type="EMBL" id="RQXT01000015">
    <property type="protein sequence ID" value="RRI01484.1"/>
    <property type="molecule type" value="Genomic_DNA"/>
</dbReference>
<feature type="region of interest" description="Disordered" evidence="1">
    <location>
        <begin position="247"/>
        <end position="269"/>
    </location>
</feature>
<dbReference type="OrthoDB" id="8283706at2"/>
<evidence type="ECO:0000313" key="3">
    <source>
        <dbReference type="Proteomes" id="UP000273786"/>
    </source>
</evidence>
<evidence type="ECO:0000313" key="2">
    <source>
        <dbReference type="EMBL" id="RRI01484.1"/>
    </source>
</evidence>
<dbReference type="AlphaFoldDB" id="A0A3P3FSF9"/>
<gene>
    <name evidence="2" type="ORF">EH240_14310</name>
</gene>
<name>A0A3P3FSF9_9HYPH</name>
<feature type="compositionally biased region" description="Pro residues" evidence="1">
    <location>
        <begin position="1"/>
        <end position="12"/>
    </location>
</feature>
<accession>A0A3P3FSF9</accession>
<feature type="region of interest" description="Disordered" evidence="1">
    <location>
        <begin position="53"/>
        <end position="78"/>
    </location>
</feature>
<comment type="caution">
    <text evidence="2">The sequence shown here is derived from an EMBL/GenBank/DDBJ whole genome shotgun (WGS) entry which is preliminary data.</text>
</comment>
<reference evidence="2 3" key="1">
    <citation type="submission" date="2018-11" db="EMBL/GenBank/DDBJ databases">
        <title>the genome of Mesorhizobium tamadayense DSM 28320.</title>
        <authorList>
            <person name="Gao J."/>
        </authorList>
    </citation>
    <scope>NUCLEOTIDE SEQUENCE [LARGE SCALE GENOMIC DNA]</scope>
    <source>
        <strain evidence="2 3">DSM 28320</strain>
    </source>
</reference>
<protein>
    <submittedName>
        <fullName evidence="2">Uncharacterized protein</fullName>
    </submittedName>
</protein>
<keyword evidence="3" id="KW-1185">Reference proteome</keyword>
<dbReference type="Proteomes" id="UP000273786">
    <property type="component" value="Unassembled WGS sequence"/>
</dbReference>
<evidence type="ECO:0000256" key="1">
    <source>
        <dbReference type="SAM" id="MobiDB-lite"/>
    </source>
</evidence>